<dbReference type="Proteomes" id="UP000231673">
    <property type="component" value="Unassembled WGS sequence"/>
</dbReference>
<organism evidence="1 2">
    <name type="scientific">Candidatus Portnoybacteria bacterium CG_4_8_14_3_um_filter_44_15</name>
    <dbReference type="NCBI Taxonomy" id="1974803"/>
    <lineage>
        <taxon>Bacteria</taxon>
        <taxon>Candidatus Portnoyibacteriota</taxon>
    </lineage>
</organism>
<evidence type="ECO:0000313" key="2">
    <source>
        <dbReference type="Proteomes" id="UP000231673"/>
    </source>
</evidence>
<proteinExistence type="predicted"/>
<dbReference type="AlphaFoldDB" id="A0A2M7IE02"/>
<name>A0A2M7IE02_9BACT</name>
<comment type="caution">
    <text evidence="1">The sequence shown here is derived from an EMBL/GenBank/DDBJ whole genome shotgun (WGS) entry which is preliminary data.</text>
</comment>
<sequence length="127" mass="14799">MSLLSFKEPKNTKEFYWTNHIKRKMRYYGLGEGRLKRILKTPQRKEEGIAPETIAVMQSAGTKKPTEIWLMYQLALRSASRQGGLVGKKKKMISAWRYPGVSPKGKEIPIPEDILEELKREKIFDKF</sequence>
<dbReference type="EMBL" id="PFGW01000022">
    <property type="protein sequence ID" value="PIW74750.1"/>
    <property type="molecule type" value="Genomic_DNA"/>
</dbReference>
<protein>
    <submittedName>
        <fullName evidence="1">Uncharacterized protein</fullName>
    </submittedName>
</protein>
<gene>
    <name evidence="1" type="ORF">CO003_01045</name>
</gene>
<accession>A0A2M7IE02</accession>
<evidence type="ECO:0000313" key="1">
    <source>
        <dbReference type="EMBL" id="PIW74750.1"/>
    </source>
</evidence>
<reference evidence="2" key="1">
    <citation type="submission" date="2017-09" db="EMBL/GenBank/DDBJ databases">
        <title>Depth-based differentiation of microbial function through sediment-hosted aquifers and enrichment of novel symbionts in the deep terrestrial subsurface.</title>
        <authorList>
            <person name="Probst A.J."/>
            <person name="Ladd B."/>
            <person name="Jarett J.K."/>
            <person name="Geller-Mcgrath D.E."/>
            <person name="Sieber C.M.K."/>
            <person name="Emerson J.B."/>
            <person name="Anantharaman K."/>
            <person name="Thomas B.C."/>
            <person name="Malmstrom R."/>
            <person name="Stieglmeier M."/>
            <person name="Klingl A."/>
            <person name="Woyke T."/>
            <person name="Ryan C.M."/>
            <person name="Banfield J.F."/>
        </authorList>
    </citation>
    <scope>NUCLEOTIDE SEQUENCE [LARGE SCALE GENOMIC DNA]</scope>
</reference>